<evidence type="ECO:0000256" key="1">
    <source>
        <dbReference type="SAM" id="SignalP"/>
    </source>
</evidence>
<dbReference type="Proteomes" id="UP000315995">
    <property type="component" value="Chromosome"/>
</dbReference>
<accession>A0A5B8Y0X7</accession>
<evidence type="ECO:0000313" key="3">
    <source>
        <dbReference type="Proteomes" id="UP000315995"/>
    </source>
</evidence>
<gene>
    <name evidence="2" type="ORF">FIV42_02025</name>
</gene>
<proteinExistence type="predicted"/>
<feature type="signal peptide" evidence="1">
    <location>
        <begin position="1"/>
        <end position="28"/>
    </location>
</feature>
<keyword evidence="1" id="KW-0732">Signal</keyword>
<dbReference type="AlphaFoldDB" id="A0A4Y6PNF2"/>
<protein>
    <recommendedName>
        <fullName evidence="4">DUF2167 domain-containing protein</fullName>
    </recommendedName>
</protein>
<reference evidence="2 3" key="1">
    <citation type="submission" date="2019-06" db="EMBL/GenBank/DDBJ databases">
        <title>Persicimonas caeni gen. nov., sp. nov., a predatory bacterium isolated from solar saltern.</title>
        <authorList>
            <person name="Wang S."/>
        </authorList>
    </citation>
    <scope>NUCLEOTIDE SEQUENCE [LARGE SCALE GENOMIC DNA]</scope>
    <source>
        <strain evidence="2 3">YN101</strain>
    </source>
</reference>
<feature type="chain" id="PRO_5030106122" description="DUF2167 domain-containing protein" evidence="1">
    <location>
        <begin position="29"/>
        <end position="288"/>
    </location>
</feature>
<sequence>MDDLRPHRLAYILLITATTLLFAAPATAQWQSHSSQRYKYKVNVPEEWTATPRTELSTAFREDVSFTLVSGEGEHAADLRSRVAIDRLFQEDAQDVEGMPPFALAVTIGLDRFDEPDHDVNFNRAQFFESMRESIEANSEMWTHLVDFGEPLPEFDGDAIWVDTESLQLILPLELETAAGEPDRGFIWYKVGRRYVVVLQLLMPQEDWDSRPEIRRQLFDSFELYPSQVVPRSDSSLVGGPGAPYRNFGFLLGAAFALWIAWKMVASWMGAQEAALAGPQKEAGEESE</sequence>
<name>A0A4Y6PNF2_PERCE</name>
<evidence type="ECO:0000313" key="2">
    <source>
        <dbReference type="EMBL" id="QDG49557.1"/>
    </source>
</evidence>
<dbReference type="EMBL" id="CP041186">
    <property type="protein sequence ID" value="QDG49557.1"/>
    <property type="molecule type" value="Genomic_DNA"/>
</dbReference>
<accession>A0A4Y6PNF2</accession>
<dbReference type="RefSeq" id="WP_141196054.1">
    <property type="nucleotide sequence ID" value="NZ_CP041186.1"/>
</dbReference>
<keyword evidence="3" id="KW-1185">Reference proteome</keyword>
<evidence type="ECO:0008006" key="4">
    <source>
        <dbReference type="Google" id="ProtNLM"/>
    </source>
</evidence>
<organism evidence="2 3">
    <name type="scientific">Persicimonas caeni</name>
    <dbReference type="NCBI Taxonomy" id="2292766"/>
    <lineage>
        <taxon>Bacteria</taxon>
        <taxon>Deltaproteobacteria</taxon>
        <taxon>Bradymonadales</taxon>
        <taxon>Bradymonadaceae</taxon>
        <taxon>Persicimonas</taxon>
    </lineage>
</organism>